<dbReference type="GO" id="GO:0004560">
    <property type="term" value="F:alpha-L-fucosidase activity"/>
    <property type="evidence" value="ECO:0007669"/>
    <property type="project" value="InterPro"/>
</dbReference>
<evidence type="ECO:0000256" key="3">
    <source>
        <dbReference type="ARBA" id="ARBA00012662"/>
    </source>
</evidence>
<dbReference type="RefSeq" id="WP_136060080.1">
    <property type="nucleotide sequence ID" value="NZ_CAAHFH010000001.1"/>
</dbReference>
<dbReference type="InterPro" id="IPR057739">
    <property type="entry name" value="Glyco_hydro_29_N"/>
</dbReference>
<organism evidence="10 11">
    <name type="scientific">Pontiella sulfatireligans</name>
    <dbReference type="NCBI Taxonomy" id="2750658"/>
    <lineage>
        <taxon>Bacteria</taxon>
        <taxon>Pseudomonadati</taxon>
        <taxon>Kiritimatiellota</taxon>
        <taxon>Kiritimatiellia</taxon>
        <taxon>Kiritimatiellales</taxon>
        <taxon>Pontiellaceae</taxon>
        <taxon>Pontiella</taxon>
    </lineage>
</organism>
<evidence type="ECO:0000256" key="8">
    <source>
        <dbReference type="SAM" id="SignalP"/>
    </source>
</evidence>
<dbReference type="EMBL" id="CAAHFH010000001">
    <property type="protein sequence ID" value="VGO18613.1"/>
    <property type="molecule type" value="Genomic_DNA"/>
</dbReference>
<dbReference type="Gene3D" id="2.60.120.260">
    <property type="entry name" value="Galactose-binding domain-like"/>
    <property type="match status" value="1"/>
</dbReference>
<feature type="domain" description="F5/8 type C" evidence="9">
    <location>
        <begin position="422"/>
        <end position="570"/>
    </location>
</feature>
<keyword evidence="5" id="KW-0378">Hydrolase</keyword>
<dbReference type="Gene3D" id="3.20.20.80">
    <property type="entry name" value="Glycosidases"/>
    <property type="match status" value="1"/>
</dbReference>
<keyword evidence="11" id="KW-1185">Reference proteome</keyword>
<feature type="signal peptide" evidence="8">
    <location>
        <begin position="1"/>
        <end position="19"/>
    </location>
</feature>
<dbReference type="SUPFAM" id="SSF49785">
    <property type="entry name" value="Galactose-binding domain-like"/>
    <property type="match status" value="1"/>
</dbReference>
<dbReference type="GO" id="GO:0005764">
    <property type="term" value="C:lysosome"/>
    <property type="evidence" value="ECO:0007669"/>
    <property type="project" value="TreeGrafter"/>
</dbReference>
<dbReference type="GO" id="GO:0006004">
    <property type="term" value="P:fucose metabolic process"/>
    <property type="evidence" value="ECO:0007669"/>
    <property type="project" value="InterPro"/>
</dbReference>
<protein>
    <recommendedName>
        <fullName evidence="3">alpha-L-fucosidase</fullName>
        <ecNumber evidence="3">3.2.1.51</ecNumber>
    </recommendedName>
</protein>
<dbReference type="InterPro" id="IPR017853">
    <property type="entry name" value="GH"/>
</dbReference>
<dbReference type="InterPro" id="IPR000421">
    <property type="entry name" value="FA58C"/>
</dbReference>
<comment type="function">
    <text evidence="1">Alpha-L-fucosidase is responsible for hydrolyzing the alpha-1,6-linked fucose joined to the reducing-end N-acetylglucosamine of the carbohydrate moieties of glycoproteins.</text>
</comment>
<dbReference type="Proteomes" id="UP000346198">
    <property type="component" value="Unassembled WGS sequence"/>
</dbReference>
<evidence type="ECO:0000256" key="5">
    <source>
        <dbReference type="ARBA" id="ARBA00022801"/>
    </source>
</evidence>
<name>A0A6C2UFG0_9BACT</name>
<dbReference type="PRINTS" id="PR00741">
    <property type="entry name" value="GLHYDRLASE29"/>
</dbReference>
<sequence length="572" mass="63917">MYGKYLMLGVLVTVGSVWAANDNFEIQEFKVDKSIVLPTASDAAHEAWKDNRFGMFIHWGPISQMGETLSHSRNSPSHHPGGKPYKVSKIEPEVYDVQYKTFNPVKFDADDMLKMAKKAGVDYIVFTAKHHAGFSMFDSAVTEYDMMSTPYKKDIVKLLADGCRANDMNFGFYYSPRDWGHPDCDSENNHDRYIQFYKAQMGELMTKYGPIHEIWFDGMGPGNWGDTSREIMGAIRALHPDAMVNDRGGAGADFYTPEHDISYFNREHNWESCQTTTGQWGYNPNQNAKSIEDLMEILLYVWGGDGNMLLNIGPMGDGAVSPAERERFEQIADWWGVHGEESIRGSRGGTYMPGPWGTATCKDSRVFLHIFRWPAQGGLQFPALKGLKLKSARLLNGGSVKAKANAKGILVDVPSADREPIVTTVELTFDGPTFPVEPLQRRASLAEQATLTASHNPEALSNLTDQNANTYWDAKAAKGEKEIWVEAKFDEPVTIGCFNIGRGDEWSPKSTAVMQVPDGSKGWKTVSPKGMKLKWIPMHFLGKPVTTDRIRLLVTGTSKFVFAEFELFAPVQ</sequence>
<dbReference type="EC" id="3.2.1.51" evidence="3"/>
<evidence type="ECO:0000256" key="2">
    <source>
        <dbReference type="ARBA" id="ARBA00007951"/>
    </source>
</evidence>
<reference evidence="10 11" key="1">
    <citation type="submission" date="2019-04" db="EMBL/GenBank/DDBJ databases">
        <authorList>
            <person name="Van Vliet M D."/>
        </authorList>
    </citation>
    <scope>NUCLEOTIDE SEQUENCE [LARGE SCALE GENOMIC DNA]</scope>
    <source>
        <strain evidence="10 11">F21</strain>
    </source>
</reference>
<evidence type="ECO:0000256" key="6">
    <source>
        <dbReference type="ARBA" id="ARBA00023295"/>
    </source>
</evidence>
<evidence type="ECO:0000313" key="11">
    <source>
        <dbReference type="Proteomes" id="UP000346198"/>
    </source>
</evidence>
<dbReference type="Pfam" id="PF01120">
    <property type="entry name" value="Alpha_L_fucos"/>
    <property type="match status" value="1"/>
</dbReference>
<dbReference type="SMART" id="SM00812">
    <property type="entry name" value="Alpha_L_fucos"/>
    <property type="match status" value="1"/>
</dbReference>
<feature type="chain" id="PRO_5025658213" description="alpha-L-fucosidase" evidence="8">
    <location>
        <begin position="20"/>
        <end position="572"/>
    </location>
</feature>
<dbReference type="InterPro" id="IPR008979">
    <property type="entry name" value="Galactose-bd-like_sf"/>
</dbReference>
<dbReference type="InterPro" id="IPR016286">
    <property type="entry name" value="FUC_metazoa-typ"/>
</dbReference>
<accession>A0A6C2UFG0</accession>
<gene>
    <name evidence="10" type="ORF">SCARR_00666</name>
</gene>
<evidence type="ECO:0000259" key="9">
    <source>
        <dbReference type="PROSITE" id="PS50022"/>
    </source>
</evidence>
<comment type="similarity">
    <text evidence="2">Belongs to the glycosyl hydrolase 29 family.</text>
</comment>
<dbReference type="GO" id="GO:0016139">
    <property type="term" value="P:glycoside catabolic process"/>
    <property type="evidence" value="ECO:0007669"/>
    <property type="project" value="TreeGrafter"/>
</dbReference>
<keyword evidence="6" id="KW-0326">Glycosidase</keyword>
<proteinExistence type="inferred from homology"/>
<dbReference type="SUPFAM" id="SSF51445">
    <property type="entry name" value="(Trans)glycosidases"/>
    <property type="match status" value="1"/>
</dbReference>
<dbReference type="PANTHER" id="PTHR10030:SF37">
    <property type="entry name" value="ALPHA-L-FUCOSIDASE-RELATED"/>
    <property type="match status" value="1"/>
</dbReference>
<evidence type="ECO:0000256" key="7">
    <source>
        <dbReference type="SAM" id="MobiDB-lite"/>
    </source>
</evidence>
<evidence type="ECO:0000256" key="4">
    <source>
        <dbReference type="ARBA" id="ARBA00022729"/>
    </source>
</evidence>
<dbReference type="PANTHER" id="PTHR10030">
    <property type="entry name" value="ALPHA-L-FUCOSIDASE"/>
    <property type="match status" value="1"/>
</dbReference>
<evidence type="ECO:0000313" key="10">
    <source>
        <dbReference type="EMBL" id="VGO18613.1"/>
    </source>
</evidence>
<evidence type="ECO:0000256" key="1">
    <source>
        <dbReference type="ARBA" id="ARBA00004071"/>
    </source>
</evidence>
<feature type="compositionally biased region" description="Polar residues" evidence="7">
    <location>
        <begin position="67"/>
        <end position="77"/>
    </location>
</feature>
<dbReference type="InterPro" id="IPR000933">
    <property type="entry name" value="Glyco_hydro_29"/>
</dbReference>
<dbReference type="AlphaFoldDB" id="A0A6C2UFG0"/>
<dbReference type="PROSITE" id="PS50022">
    <property type="entry name" value="FA58C_3"/>
    <property type="match status" value="1"/>
</dbReference>
<keyword evidence="4 8" id="KW-0732">Signal</keyword>
<feature type="region of interest" description="Disordered" evidence="7">
    <location>
        <begin position="67"/>
        <end position="86"/>
    </location>
</feature>